<name>A0A6A6G5M2_9PEZI</name>
<sequence length="632" mass="71621">MPSRGYNPCSYLPRRLQIVASLTVFVLLTILFFGSSSDQAAHYRDELSQGAKKAANLYNENVHRQWSESALNPFRAPAHKPPPDQANSTSGDIAWFSDWKWRNPFSISIAYDDRAVLPPEEPRTPIYTYYDHDVKKSKEEKEAEHDLLLAWRRAWWAKGFKPVVLGRPEALNNPLYRAMQARKIEPTLETDLLRWLAWGNMGTGILSNWLAYPMCDYDASMMQFLRAGEFPALTRFKNLDTAFFVGSKKEINAAVKTALDMAQLPKGDSLVEILPKPLFRVDPDSSAIAFYGKDALQSKYKQVYEKLASKDVGLKVVGEVELRKMIESHLHSTWQSIFSEGIAVLRPIPEAMTAATKPAFALAENLTTCLETPLASSCPPNIPKCETCMTSKPMMIETPKVYRNLSDVFTIGTVPHPWTTQALIKHQPIPSMKALRRNTDRDSFILALTAEVLGTGRSSYERIVYMKDSIASERGKAHSLWLTAERALDEHWRDEVSWLLGFPIATAPPNSGKSETPVPGPERRIKPADSKKKKFVPAKMPDEKGIKREGVLVDQSRAWLKKKPSKLEKRMREAVEAWNLADHELWNFVRAFAAQRRMERDKFEEEERKFAGSGGSSRGSWGGRWFGKKDDL</sequence>
<evidence type="ECO:0000313" key="2">
    <source>
        <dbReference type="EMBL" id="KAF2221046.1"/>
    </source>
</evidence>
<reference evidence="3" key="1">
    <citation type="journal article" date="2020" name="Stud. Mycol.">
        <title>101 Dothideomycetes genomes: A test case for predicting lifestyles and emergence of pathogens.</title>
        <authorList>
            <person name="Haridas S."/>
            <person name="Albert R."/>
            <person name="Binder M."/>
            <person name="Bloem J."/>
            <person name="LaButti K."/>
            <person name="Salamov A."/>
            <person name="Andreopoulos B."/>
            <person name="Baker S."/>
            <person name="Barry K."/>
            <person name="Bills G."/>
            <person name="Bluhm B."/>
            <person name="Cannon C."/>
            <person name="Castanera R."/>
            <person name="Culley D."/>
            <person name="Daum C."/>
            <person name="Ezra D."/>
            <person name="Gonzalez J."/>
            <person name="Henrissat B."/>
            <person name="Kuo A."/>
            <person name="Liang C."/>
            <person name="Lipzen A."/>
            <person name="Lutzoni F."/>
            <person name="Magnuson J."/>
            <person name="Mondo S."/>
            <person name="Nolan M."/>
            <person name="Ohm R."/>
            <person name="Pangilinan J."/>
            <person name="Park H.-J."/>
            <person name="Ramirez L."/>
            <person name="Alfaro M."/>
            <person name="Sun H."/>
            <person name="Tritt A."/>
            <person name="Yoshinaga Y."/>
            <person name="Zwiers L.-H."/>
            <person name="Turgeon B."/>
            <person name="Goodwin S."/>
            <person name="Spatafora J."/>
            <person name="Crous P."/>
            <person name="Grigoriev I."/>
        </authorList>
    </citation>
    <scope>NUCLEOTIDE SEQUENCE [LARGE SCALE GENOMIC DNA]</scope>
    <source>
        <strain evidence="3">CECT 20119</strain>
    </source>
</reference>
<dbReference type="Proteomes" id="UP000799538">
    <property type="component" value="Unassembled WGS sequence"/>
</dbReference>
<dbReference type="OrthoDB" id="5312133at2759"/>
<protein>
    <submittedName>
        <fullName evidence="2">Uncharacterized protein</fullName>
    </submittedName>
</protein>
<feature type="region of interest" description="Disordered" evidence="1">
    <location>
        <begin position="509"/>
        <end position="537"/>
    </location>
</feature>
<dbReference type="EMBL" id="ML992511">
    <property type="protein sequence ID" value="KAF2221046.1"/>
    <property type="molecule type" value="Genomic_DNA"/>
</dbReference>
<dbReference type="PANTHER" id="PTHR42055:SF1">
    <property type="entry name" value="YALI0E03476P"/>
    <property type="match status" value="1"/>
</dbReference>
<feature type="compositionally biased region" description="Gly residues" evidence="1">
    <location>
        <begin position="612"/>
        <end position="625"/>
    </location>
</feature>
<dbReference type="PANTHER" id="PTHR42055">
    <property type="entry name" value="YALI0E03476P"/>
    <property type="match status" value="1"/>
</dbReference>
<accession>A0A6A6G5M2</accession>
<evidence type="ECO:0000313" key="3">
    <source>
        <dbReference type="Proteomes" id="UP000799538"/>
    </source>
</evidence>
<keyword evidence="3" id="KW-1185">Reference proteome</keyword>
<dbReference type="AlphaFoldDB" id="A0A6A6G5M2"/>
<evidence type="ECO:0000256" key="1">
    <source>
        <dbReference type="SAM" id="MobiDB-lite"/>
    </source>
</evidence>
<feature type="compositionally biased region" description="Basic and acidic residues" evidence="1">
    <location>
        <begin position="521"/>
        <end position="530"/>
    </location>
</feature>
<organism evidence="2 3">
    <name type="scientific">Elsinoe ampelina</name>
    <dbReference type="NCBI Taxonomy" id="302913"/>
    <lineage>
        <taxon>Eukaryota</taxon>
        <taxon>Fungi</taxon>
        <taxon>Dikarya</taxon>
        <taxon>Ascomycota</taxon>
        <taxon>Pezizomycotina</taxon>
        <taxon>Dothideomycetes</taxon>
        <taxon>Dothideomycetidae</taxon>
        <taxon>Myriangiales</taxon>
        <taxon>Elsinoaceae</taxon>
        <taxon>Elsinoe</taxon>
    </lineage>
</organism>
<gene>
    <name evidence="2" type="ORF">BDZ85DRAFT_23405</name>
</gene>
<feature type="region of interest" description="Disordered" evidence="1">
    <location>
        <begin position="603"/>
        <end position="632"/>
    </location>
</feature>
<proteinExistence type="predicted"/>